<feature type="domain" description="GTP cyclohydrolase II" evidence="15">
    <location>
        <begin position="210"/>
        <end position="353"/>
    </location>
</feature>
<dbReference type="InterPro" id="IPR036144">
    <property type="entry name" value="RibA-like_sf"/>
</dbReference>
<evidence type="ECO:0000313" key="16">
    <source>
        <dbReference type="EMBL" id="SCU90686.1"/>
    </source>
</evidence>
<evidence type="ECO:0000256" key="8">
    <source>
        <dbReference type="ARBA" id="ARBA00018836"/>
    </source>
</evidence>
<dbReference type="EC" id="4.1.99.12" evidence="7 14"/>
<evidence type="ECO:0000256" key="9">
    <source>
        <dbReference type="ARBA" id="ARBA00022619"/>
    </source>
</evidence>
<evidence type="ECO:0000256" key="6">
    <source>
        <dbReference type="ARBA" id="ARBA00008976"/>
    </source>
</evidence>
<evidence type="ECO:0000256" key="5">
    <source>
        <dbReference type="ARBA" id="ARBA00005520"/>
    </source>
</evidence>
<name>A0A1K0J041_CUPNE</name>
<dbReference type="InterPro" id="IPR032677">
    <property type="entry name" value="GTP_cyclohydro_II"/>
</dbReference>
<evidence type="ECO:0000256" key="12">
    <source>
        <dbReference type="ARBA" id="ARBA00023211"/>
    </source>
</evidence>
<feature type="site" description="Essential for catalytic activity" evidence="14">
    <location>
        <position position="166"/>
    </location>
</feature>
<evidence type="ECO:0000259" key="15">
    <source>
        <dbReference type="Pfam" id="PF00925"/>
    </source>
</evidence>
<evidence type="ECO:0000256" key="13">
    <source>
        <dbReference type="ARBA" id="ARBA00023239"/>
    </source>
</evidence>
<feature type="binding site" evidence="14">
    <location>
        <begin position="29"/>
        <end position="30"/>
    </location>
    <ligand>
        <name>D-ribulose 5-phosphate</name>
        <dbReference type="ChEBI" id="CHEBI:58121"/>
    </ligand>
</feature>
<evidence type="ECO:0000256" key="11">
    <source>
        <dbReference type="ARBA" id="ARBA00022842"/>
    </source>
</evidence>
<dbReference type="SUPFAM" id="SSF142695">
    <property type="entry name" value="RibA-like"/>
    <property type="match status" value="1"/>
</dbReference>
<comment type="function">
    <text evidence="3 14">Catalyzes the conversion of D-ribulose 5-phosphate to formate and 3,4-dihydroxy-2-butanone 4-phosphate.</text>
</comment>
<feature type="binding site" evidence="14">
    <location>
        <position position="30"/>
    </location>
    <ligand>
        <name>Mg(2+)</name>
        <dbReference type="ChEBI" id="CHEBI:18420"/>
        <label>2</label>
    </ligand>
</feature>
<dbReference type="NCBIfam" id="TIGR00506">
    <property type="entry name" value="ribB"/>
    <property type="match status" value="1"/>
</dbReference>
<comment type="similarity">
    <text evidence="5">In the N-terminal section; belongs to the DHBP synthase family.</text>
</comment>
<feature type="binding site" evidence="14">
    <location>
        <position position="145"/>
    </location>
    <ligand>
        <name>Mg(2+)</name>
        <dbReference type="ChEBI" id="CHEBI:18420"/>
        <label>2</label>
    </ligand>
</feature>
<dbReference type="Pfam" id="PF00925">
    <property type="entry name" value="GTP_cyclohydro2"/>
    <property type="match status" value="1"/>
</dbReference>
<dbReference type="GO" id="GO:0030145">
    <property type="term" value="F:manganese ion binding"/>
    <property type="evidence" value="ECO:0007669"/>
    <property type="project" value="UniProtKB-UniRule"/>
</dbReference>
<dbReference type="GO" id="GO:0008686">
    <property type="term" value="F:3,4-dihydroxy-2-butanone-4-phosphate synthase activity"/>
    <property type="evidence" value="ECO:0007669"/>
    <property type="project" value="UniProtKB-UniRule"/>
</dbReference>
<feature type="site" description="Essential for catalytic activity" evidence="14">
    <location>
        <position position="128"/>
    </location>
</feature>
<dbReference type="GO" id="GO:0003935">
    <property type="term" value="F:GTP cyclohydrolase II activity"/>
    <property type="evidence" value="ECO:0007669"/>
    <property type="project" value="TreeGrafter"/>
</dbReference>
<comment type="similarity">
    <text evidence="6">In the C-terminal section; belongs to the GTP cyclohydrolase II family.</text>
</comment>
<dbReference type="RefSeq" id="WP_340528808.1">
    <property type="nucleotide sequence ID" value="NZ_FMSH01000446.1"/>
</dbReference>
<evidence type="ECO:0000256" key="2">
    <source>
        <dbReference type="ARBA" id="ARBA00001936"/>
    </source>
</evidence>
<dbReference type="AlphaFoldDB" id="A0A1K0J041"/>
<accession>A0A1K0J041</accession>
<dbReference type="Gene3D" id="3.40.50.10990">
    <property type="entry name" value="GTP cyclohydrolase II"/>
    <property type="match status" value="1"/>
</dbReference>
<dbReference type="EMBL" id="FMSH01000446">
    <property type="protein sequence ID" value="SCU90686.1"/>
    <property type="molecule type" value="Genomic_DNA"/>
</dbReference>
<dbReference type="GO" id="GO:0005829">
    <property type="term" value="C:cytosol"/>
    <property type="evidence" value="ECO:0007669"/>
    <property type="project" value="TreeGrafter"/>
</dbReference>
<feature type="binding site" evidence="14">
    <location>
        <position position="30"/>
    </location>
    <ligand>
        <name>Mg(2+)</name>
        <dbReference type="ChEBI" id="CHEBI:18420"/>
        <label>1</label>
    </ligand>
</feature>
<comment type="cofactor">
    <cofactor evidence="2">
        <name>Mn(2+)</name>
        <dbReference type="ChEBI" id="CHEBI:29035"/>
    </cofactor>
</comment>
<comment type="pathway">
    <text evidence="4 14">Cofactor biosynthesis; riboflavin biosynthesis; 2-hydroxy-3-oxobutyl phosphate from D-ribulose 5-phosphate: step 1/1.</text>
</comment>
<comment type="subunit">
    <text evidence="14">Homodimer.</text>
</comment>
<gene>
    <name evidence="14 16" type="primary">ribB</name>
    <name evidence="16" type="ORF">CNECB9_500005</name>
</gene>
<comment type="cofactor">
    <cofactor evidence="14">
        <name>Mg(2+)</name>
        <dbReference type="ChEBI" id="CHEBI:18420"/>
    </cofactor>
    <cofactor evidence="14">
        <name>Mn(2+)</name>
        <dbReference type="ChEBI" id="CHEBI:29035"/>
    </cofactor>
    <text evidence="14">Binds 2 divalent metal cations per subunit. Magnesium or manganese.</text>
</comment>
<dbReference type="GO" id="GO:0009231">
    <property type="term" value="P:riboflavin biosynthetic process"/>
    <property type="evidence" value="ECO:0007669"/>
    <property type="project" value="UniProtKB-UniRule"/>
</dbReference>
<evidence type="ECO:0000256" key="4">
    <source>
        <dbReference type="ARBA" id="ARBA00004904"/>
    </source>
</evidence>
<sequence length="367" mass="38720">MNTLLSTIPELVADLAAGKMVILVDDADRENEGDLVIAADHITPEAINFMATHARGLICLTLTHEHCRRLALEPMTVRNGTAHGTAFTVSIEAASGVTTGISAADRARTVQAAVAPDAKPQDLVRPGHIFPLQAREGGVLARAGHTEAGCDLSAIAGLSPTAVICEIMNDDGTMSRLPELAAFASRHGLRMGAIADLIEYRTGTESLVERLSERTIRTAHGEFRGTRFRDGFGGEHLALSCGRWASGDQVLTAIHERVSILDLLDVDTSSHSWSLPAILAKLQTARRGVALLLNCGEAAAPLACDSATRGSRTACSPKLMDLRLHGVSAQILRSLDVVKTIPMAAPRHLPSTLSYGSATVSPIAQGG</sequence>
<dbReference type="UniPathway" id="UPA00275">
    <property type="reaction ID" value="UER00399"/>
</dbReference>
<dbReference type="SUPFAM" id="SSF55821">
    <property type="entry name" value="YrdC/RibB"/>
    <property type="match status" value="1"/>
</dbReference>
<keyword evidence="9 14" id="KW-0686">Riboflavin biosynthesis</keyword>
<organism evidence="16">
    <name type="scientific">Cupriavidus necator</name>
    <name type="common">Alcaligenes eutrophus</name>
    <name type="synonym">Ralstonia eutropha</name>
    <dbReference type="NCBI Taxonomy" id="106590"/>
    <lineage>
        <taxon>Bacteria</taxon>
        <taxon>Pseudomonadati</taxon>
        <taxon>Pseudomonadota</taxon>
        <taxon>Betaproteobacteria</taxon>
        <taxon>Burkholderiales</taxon>
        <taxon>Burkholderiaceae</taxon>
        <taxon>Cupriavidus</taxon>
    </lineage>
</organism>
<protein>
    <recommendedName>
        <fullName evidence="8 14">3,4-dihydroxy-2-butanone 4-phosphate synthase</fullName>
        <shortName evidence="14">DHBP synthase</shortName>
        <ecNumber evidence="7 14">4.1.99.12</ecNumber>
    </recommendedName>
</protein>
<dbReference type="PANTHER" id="PTHR21327">
    <property type="entry name" value="GTP CYCLOHYDROLASE II-RELATED"/>
    <property type="match status" value="1"/>
</dbReference>
<dbReference type="PIRSF" id="PIRSF001259">
    <property type="entry name" value="RibA"/>
    <property type="match status" value="1"/>
</dbReference>
<evidence type="ECO:0000256" key="14">
    <source>
        <dbReference type="HAMAP-Rule" id="MF_00180"/>
    </source>
</evidence>
<keyword evidence="10 14" id="KW-0479">Metal-binding</keyword>
<dbReference type="Pfam" id="PF00926">
    <property type="entry name" value="DHBP_synthase"/>
    <property type="match status" value="1"/>
</dbReference>
<keyword evidence="13 14" id="KW-0456">Lyase</keyword>
<dbReference type="GO" id="GO:0000287">
    <property type="term" value="F:magnesium ion binding"/>
    <property type="evidence" value="ECO:0007669"/>
    <property type="project" value="UniProtKB-UniRule"/>
</dbReference>
<dbReference type="PANTHER" id="PTHR21327:SF34">
    <property type="entry name" value="3,4-DIHYDROXY-2-BUTANONE 4-PHOSPHATE SYNTHASE"/>
    <property type="match status" value="1"/>
</dbReference>
<evidence type="ECO:0000256" key="1">
    <source>
        <dbReference type="ARBA" id="ARBA00000141"/>
    </source>
</evidence>
<comment type="catalytic activity">
    <reaction evidence="1 14">
        <text>D-ribulose 5-phosphate = (2S)-2-hydroxy-3-oxobutyl phosphate + formate + H(+)</text>
        <dbReference type="Rhea" id="RHEA:18457"/>
        <dbReference type="ChEBI" id="CHEBI:15378"/>
        <dbReference type="ChEBI" id="CHEBI:15740"/>
        <dbReference type="ChEBI" id="CHEBI:58121"/>
        <dbReference type="ChEBI" id="CHEBI:58830"/>
        <dbReference type="EC" id="4.1.99.12"/>
    </reaction>
</comment>
<feature type="binding site" evidence="14">
    <location>
        <begin position="142"/>
        <end position="146"/>
    </location>
    <ligand>
        <name>D-ribulose 5-phosphate</name>
        <dbReference type="ChEBI" id="CHEBI:58121"/>
    </ligand>
</feature>
<dbReference type="InterPro" id="IPR000422">
    <property type="entry name" value="DHBP_synthase_RibB"/>
</dbReference>
<reference evidence="16" key="1">
    <citation type="submission" date="2016-09" db="EMBL/GenBank/DDBJ databases">
        <authorList>
            <person name="Capua I."/>
            <person name="De Benedictis P."/>
            <person name="Joannis T."/>
            <person name="Lombin L.H."/>
            <person name="Cattoli G."/>
        </authorList>
    </citation>
    <scope>NUCLEOTIDE SEQUENCE</scope>
    <source>
        <strain evidence="16">B9</strain>
    </source>
</reference>
<proteinExistence type="inferred from homology"/>
<evidence type="ECO:0000256" key="10">
    <source>
        <dbReference type="ARBA" id="ARBA00022723"/>
    </source>
</evidence>
<feature type="binding site" evidence="14">
    <location>
        <position position="34"/>
    </location>
    <ligand>
        <name>D-ribulose 5-phosphate</name>
        <dbReference type="ChEBI" id="CHEBI:58121"/>
    </ligand>
</feature>
<evidence type="ECO:0000256" key="7">
    <source>
        <dbReference type="ARBA" id="ARBA00012153"/>
    </source>
</evidence>
<dbReference type="HAMAP" id="MF_00180">
    <property type="entry name" value="RibB"/>
    <property type="match status" value="1"/>
</dbReference>
<dbReference type="Gene3D" id="3.90.870.10">
    <property type="entry name" value="DHBP synthase"/>
    <property type="match status" value="1"/>
</dbReference>
<evidence type="ECO:0000256" key="3">
    <source>
        <dbReference type="ARBA" id="ARBA00002284"/>
    </source>
</evidence>
<keyword evidence="12 14" id="KW-0464">Manganese</keyword>
<keyword evidence="11 14" id="KW-0460">Magnesium</keyword>
<dbReference type="InterPro" id="IPR017945">
    <property type="entry name" value="DHBP_synth_RibB-like_a/b_dom"/>
</dbReference>
<comment type="similarity">
    <text evidence="14">Belongs to the DHBP synthase family.</text>
</comment>
<dbReference type="FunFam" id="3.90.870.10:FF:000001">
    <property type="entry name" value="Riboflavin biosynthesis protein RibBA"/>
    <property type="match status" value="1"/>
</dbReference>